<keyword evidence="2 6" id="KW-0732">Signal</keyword>
<evidence type="ECO:0000256" key="2">
    <source>
        <dbReference type="ARBA" id="ARBA00022729"/>
    </source>
</evidence>
<dbReference type="InterPro" id="IPR032675">
    <property type="entry name" value="LRR_dom_sf"/>
</dbReference>
<dbReference type="SMART" id="SM00365">
    <property type="entry name" value="LRR_SD22"/>
    <property type="match status" value="5"/>
</dbReference>
<feature type="transmembrane region" description="Helical" evidence="5">
    <location>
        <begin position="531"/>
        <end position="551"/>
    </location>
</feature>
<keyword evidence="4" id="KW-1015">Disulfide bond</keyword>
<dbReference type="SMART" id="SM00369">
    <property type="entry name" value="LRR_TYP"/>
    <property type="match status" value="9"/>
</dbReference>
<accession>A0A9P0EBY2</accession>
<feature type="domain" description="Ig-like" evidence="7">
    <location>
        <begin position="418"/>
        <end position="518"/>
    </location>
</feature>
<keyword evidence="3" id="KW-0677">Repeat</keyword>
<dbReference type="InterPro" id="IPR007110">
    <property type="entry name" value="Ig-like_dom"/>
</dbReference>
<evidence type="ECO:0000256" key="6">
    <source>
        <dbReference type="SAM" id="SignalP"/>
    </source>
</evidence>
<name>A0A9P0EBY2_NEZVI</name>
<keyword evidence="5" id="KW-0472">Membrane</keyword>
<dbReference type="InterPro" id="IPR003598">
    <property type="entry name" value="Ig_sub2"/>
</dbReference>
<evidence type="ECO:0000256" key="3">
    <source>
        <dbReference type="ARBA" id="ARBA00022737"/>
    </source>
</evidence>
<dbReference type="PANTHER" id="PTHR24369:SF210">
    <property type="entry name" value="CHAOPTIN-RELATED"/>
    <property type="match status" value="1"/>
</dbReference>
<dbReference type="SUPFAM" id="SSF52058">
    <property type="entry name" value="L domain-like"/>
    <property type="match status" value="1"/>
</dbReference>
<dbReference type="SUPFAM" id="SSF48726">
    <property type="entry name" value="Immunoglobulin"/>
    <property type="match status" value="1"/>
</dbReference>
<feature type="chain" id="PRO_5040413910" description="Ig-like domain-containing protein" evidence="6">
    <location>
        <begin position="26"/>
        <end position="843"/>
    </location>
</feature>
<feature type="signal peptide" evidence="6">
    <location>
        <begin position="1"/>
        <end position="25"/>
    </location>
</feature>
<evidence type="ECO:0000259" key="7">
    <source>
        <dbReference type="PROSITE" id="PS50835"/>
    </source>
</evidence>
<evidence type="ECO:0000256" key="1">
    <source>
        <dbReference type="ARBA" id="ARBA00022614"/>
    </source>
</evidence>
<keyword evidence="1" id="KW-0433">Leucine-rich repeat</keyword>
<dbReference type="AlphaFoldDB" id="A0A9P0EBY2"/>
<protein>
    <recommendedName>
        <fullName evidence="7">Ig-like domain-containing protein</fullName>
    </recommendedName>
</protein>
<dbReference type="Pfam" id="PF13855">
    <property type="entry name" value="LRR_8"/>
    <property type="match status" value="2"/>
</dbReference>
<dbReference type="GO" id="GO:0005886">
    <property type="term" value="C:plasma membrane"/>
    <property type="evidence" value="ECO:0007669"/>
    <property type="project" value="TreeGrafter"/>
</dbReference>
<dbReference type="SMART" id="SM00408">
    <property type="entry name" value="IGc2"/>
    <property type="match status" value="1"/>
</dbReference>
<dbReference type="PANTHER" id="PTHR24369">
    <property type="entry name" value="ANTIGEN BSP, PUTATIVE-RELATED"/>
    <property type="match status" value="1"/>
</dbReference>
<dbReference type="InterPro" id="IPR050541">
    <property type="entry name" value="LRR_TM_domain-containing"/>
</dbReference>
<keyword evidence="5" id="KW-0812">Transmembrane</keyword>
<dbReference type="PROSITE" id="PS50835">
    <property type="entry name" value="IG_LIKE"/>
    <property type="match status" value="1"/>
</dbReference>
<proteinExistence type="predicted"/>
<sequence>MNFLKLQYTNGLLLCLICILNVSRSVLFCPIGCKCLPNENNVSFQLHCTFVPFHQNYLLLNFTSLYFNGVHKETLNCEDLVFNGFNNSHISILKWQNSSIKTVYNCSFSKLPELTILDLGNNEIADFNQSLEPLTKLITLNLTANQFSPKNNIFQHLNQIKELYLGHNYLTNSHIRYISQLTTLVVLDVSYNSITILYNDILCNLTKLEELNINHNRLRIIHKHAFKGLERLNSLDSSSNELIEIQEEVLNDLVSLEYLDLSLNFINNLPQKLFINQKKLKHLNLSNNPINFISDFIFLNCSNLETLVLENTNINKLKSNSFLGLSKLATLTLSHNHHLTEIDNYTFYGTPNLRHIDISYCNISVMDTYLMSLTQLNILMAHGNPIICDSNSKWYLDWSNKHSKIKIEKVCPKNLTKPVIHSNNNTNKIKPMVFELGHSATLNCDNTRDLPIVMWTTPSNTTMILRLKNTSVKKNNDRLQILENGTLYIKHIVREDIGLYKCLFQNEINSLNSTMRIIVQLDPITFYRIKILSILAGIISAASFLAITIIVQMVRTLLKRCGCCTGIHSESPNRKQLIQILESIEQYKTQQLEKLRENYTLQVHKIKDNCQQQVEWICDSYQGQVKNLKDIRDYGTSHLSSMKEQYYEQVKRVKEYSNGQLSWVRENYVFQRNRIRKFSSHQVLRFRESYKYQQQTLNKLLENLPNLYLENCRNGSCSKSESSEGNQDEANYEVYIKTKAEEMNSECQSVYYTPSELSQSPNTPAKDQIIPKICGTSYTDNTYHGSKKKKIHQNEKCKENFMDINSTSKKLPFRTLSMPEIKKTVIGENNQSSCFCRCRETEL</sequence>
<dbReference type="PROSITE" id="PS51450">
    <property type="entry name" value="LRR"/>
    <property type="match status" value="3"/>
</dbReference>
<dbReference type="InterPro" id="IPR013783">
    <property type="entry name" value="Ig-like_fold"/>
</dbReference>
<dbReference type="InterPro" id="IPR036179">
    <property type="entry name" value="Ig-like_dom_sf"/>
</dbReference>
<keyword evidence="9" id="KW-1185">Reference proteome</keyword>
<dbReference type="InterPro" id="IPR003591">
    <property type="entry name" value="Leu-rich_rpt_typical-subtyp"/>
</dbReference>
<dbReference type="InterPro" id="IPR001611">
    <property type="entry name" value="Leu-rich_rpt"/>
</dbReference>
<evidence type="ECO:0000256" key="4">
    <source>
        <dbReference type="ARBA" id="ARBA00023157"/>
    </source>
</evidence>
<dbReference type="Gene3D" id="3.80.10.10">
    <property type="entry name" value="Ribonuclease Inhibitor"/>
    <property type="match status" value="2"/>
</dbReference>
<dbReference type="Gene3D" id="2.60.40.10">
    <property type="entry name" value="Immunoglobulins"/>
    <property type="match status" value="1"/>
</dbReference>
<dbReference type="OrthoDB" id="10061535at2759"/>
<reference evidence="8" key="1">
    <citation type="submission" date="2022-01" db="EMBL/GenBank/DDBJ databases">
        <authorList>
            <person name="King R."/>
        </authorList>
    </citation>
    <scope>NUCLEOTIDE SEQUENCE</scope>
</reference>
<gene>
    <name evidence="8" type="ORF">NEZAVI_LOCUS4260</name>
</gene>
<evidence type="ECO:0000313" key="8">
    <source>
        <dbReference type="EMBL" id="CAH1393623.1"/>
    </source>
</evidence>
<dbReference type="EMBL" id="OV725078">
    <property type="protein sequence ID" value="CAH1393623.1"/>
    <property type="molecule type" value="Genomic_DNA"/>
</dbReference>
<dbReference type="SMART" id="SM00409">
    <property type="entry name" value="IG"/>
    <property type="match status" value="1"/>
</dbReference>
<keyword evidence="5" id="KW-1133">Transmembrane helix</keyword>
<dbReference type="Proteomes" id="UP001152798">
    <property type="component" value="Chromosome 2"/>
</dbReference>
<evidence type="ECO:0000256" key="5">
    <source>
        <dbReference type="SAM" id="Phobius"/>
    </source>
</evidence>
<dbReference type="InterPro" id="IPR003599">
    <property type="entry name" value="Ig_sub"/>
</dbReference>
<organism evidence="8 9">
    <name type="scientific">Nezara viridula</name>
    <name type="common">Southern green stink bug</name>
    <name type="synonym">Cimex viridulus</name>
    <dbReference type="NCBI Taxonomy" id="85310"/>
    <lineage>
        <taxon>Eukaryota</taxon>
        <taxon>Metazoa</taxon>
        <taxon>Ecdysozoa</taxon>
        <taxon>Arthropoda</taxon>
        <taxon>Hexapoda</taxon>
        <taxon>Insecta</taxon>
        <taxon>Pterygota</taxon>
        <taxon>Neoptera</taxon>
        <taxon>Paraneoptera</taxon>
        <taxon>Hemiptera</taxon>
        <taxon>Heteroptera</taxon>
        <taxon>Panheteroptera</taxon>
        <taxon>Pentatomomorpha</taxon>
        <taxon>Pentatomoidea</taxon>
        <taxon>Pentatomidae</taxon>
        <taxon>Pentatominae</taxon>
        <taxon>Nezara</taxon>
    </lineage>
</organism>
<evidence type="ECO:0000313" key="9">
    <source>
        <dbReference type="Proteomes" id="UP001152798"/>
    </source>
</evidence>